<protein>
    <submittedName>
        <fullName evidence="2">Membrane protein</fullName>
    </submittedName>
</protein>
<dbReference type="InterPro" id="IPR009867">
    <property type="entry name" value="DUF1422"/>
</dbReference>
<dbReference type="Pfam" id="PF07226">
    <property type="entry name" value="DUF1422"/>
    <property type="match status" value="1"/>
</dbReference>
<dbReference type="OrthoDB" id="6215223at2"/>
<sequence>MSNGNNSEKKTLILALVAGVCGDALLSWFTMSEVSFSIFPLIAFVLAVQALYQEYLNHSISEELPMVALACFFVGVFGHSAFLKAQYPETGSNFFSILVAMALLLWIGKKLGVMEKKASVE</sequence>
<dbReference type="Proteomes" id="UP000321922">
    <property type="component" value="Unassembled WGS sequence"/>
</dbReference>
<dbReference type="NCBIfam" id="NF008278">
    <property type="entry name" value="PRK11056.1"/>
    <property type="match status" value="1"/>
</dbReference>
<keyword evidence="1" id="KW-0812">Transmembrane</keyword>
<dbReference type="RefSeq" id="WP_039980973.1">
    <property type="nucleotide sequence ID" value="NZ_BAOJ01000048.1"/>
</dbReference>
<evidence type="ECO:0000313" key="3">
    <source>
        <dbReference type="Proteomes" id="UP000321922"/>
    </source>
</evidence>
<dbReference type="EMBL" id="BJXJ01000034">
    <property type="protein sequence ID" value="GEM76860.1"/>
    <property type="molecule type" value="Genomic_DNA"/>
</dbReference>
<proteinExistence type="predicted"/>
<feature type="transmembrane region" description="Helical" evidence="1">
    <location>
        <begin position="64"/>
        <end position="85"/>
    </location>
</feature>
<keyword evidence="1" id="KW-1133">Transmembrane helix</keyword>
<gene>
    <name evidence="2" type="ORF">VSA01S_29720</name>
</gene>
<dbReference type="AlphaFoldDB" id="A0A511QHS1"/>
<reference evidence="2 3" key="1">
    <citation type="submission" date="2019-07" db="EMBL/GenBank/DDBJ databases">
        <title>Whole genome shotgun sequence of Vibrio sagamiensis NBRC 104589.</title>
        <authorList>
            <person name="Hosoyama A."/>
            <person name="Uohara A."/>
            <person name="Ohji S."/>
            <person name="Ichikawa N."/>
        </authorList>
    </citation>
    <scope>NUCLEOTIDE SEQUENCE [LARGE SCALE GENOMIC DNA]</scope>
    <source>
        <strain evidence="2 3">NBRC 104589</strain>
    </source>
</reference>
<feature type="transmembrane region" description="Helical" evidence="1">
    <location>
        <begin position="91"/>
        <end position="108"/>
    </location>
</feature>
<accession>A0A511QHS1</accession>
<evidence type="ECO:0000256" key="1">
    <source>
        <dbReference type="SAM" id="Phobius"/>
    </source>
</evidence>
<keyword evidence="1" id="KW-0472">Membrane</keyword>
<feature type="transmembrane region" description="Helical" evidence="1">
    <location>
        <begin position="12"/>
        <end position="29"/>
    </location>
</feature>
<comment type="caution">
    <text evidence="2">The sequence shown here is derived from an EMBL/GenBank/DDBJ whole genome shotgun (WGS) entry which is preliminary data.</text>
</comment>
<name>A0A511QHS1_9VIBR</name>
<organism evidence="2 3">
    <name type="scientific">Vibrio sagamiensis NBRC 104589</name>
    <dbReference type="NCBI Taxonomy" id="1219064"/>
    <lineage>
        <taxon>Bacteria</taxon>
        <taxon>Pseudomonadati</taxon>
        <taxon>Pseudomonadota</taxon>
        <taxon>Gammaproteobacteria</taxon>
        <taxon>Vibrionales</taxon>
        <taxon>Vibrionaceae</taxon>
        <taxon>Vibrio</taxon>
    </lineage>
</organism>
<keyword evidence="3" id="KW-1185">Reference proteome</keyword>
<evidence type="ECO:0000313" key="2">
    <source>
        <dbReference type="EMBL" id="GEM76860.1"/>
    </source>
</evidence>